<dbReference type="InterPro" id="IPR002619">
    <property type="entry name" value="CX"/>
</dbReference>
<feature type="chain" id="PRO_5042852179" description="CX domain-containing protein" evidence="3">
    <location>
        <begin position="21"/>
        <end position="259"/>
    </location>
</feature>
<evidence type="ECO:0000256" key="2">
    <source>
        <dbReference type="SAM" id="Phobius"/>
    </source>
</evidence>
<dbReference type="AlphaFoldDB" id="A0AAN5CFU0"/>
<proteinExistence type="predicted"/>
<dbReference type="Proteomes" id="UP001328107">
    <property type="component" value="Unassembled WGS sequence"/>
</dbReference>
<feature type="non-terminal residue" evidence="5">
    <location>
        <position position="1"/>
    </location>
</feature>
<evidence type="ECO:0000313" key="6">
    <source>
        <dbReference type="Proteomes" id="UP001328107"/>
    </source>
</evidence>
<sequence length="259" mass="27572">VQMRLMFCLFLLSLPLSIDGRGGRGGGGRGRMSHGRSRSGGKWGYGQGKTAHRTGVWSGGGGMGNRAGMGGSSGGQTYVSKQSSSYYRAGVGSISSSTVAKTSIALAAYPLATRVFGNNVIRDREAPLKVDGVSYYWSSSYIPESNSTSICTLPVDANDTLFNNITFSNLERVTELAWTCLSTSYCCGLSCCSVGYEGIPLRSIGRIGMALLVVTAIFIPGVAVLNGFSTVNGACRLSAVEEENKREGEKRRGRKVEWR</sequence>
<dbReference type="Pfam" id="PF01705">
    <property type="entry name" value="CX"/>
    <property type="match status" value="1"/>
</dbReference>
<dbReference type="PANTHER" id="PTHR47520">
    <property type="entry name" value="CX DOMAIN-CONTAINING PROTEIN-RELATED"/>
    <property type="match status" value="1"/>
</dbReference>
<evidence type="ECO:0000256" key="1">
    <source>
        <dbReference type="SAM" id="MobiDB-lite"/>
    </source>
</evidence>
<keyword evidence="2" id="KW-0472">Membrane</keyword>
<protein>
    <recommendedName>
        <fullName evidence="4">CX domain-containing protein</fullName>
    </recommendedName>
</protein>
<feature type="region of interest" description="Disordered" evidence="1">
    <location>
        <begin position="22"/>
        <end position="76"/>
    </location>
</feature>
<feature type="transmembrane region" description="Helical" evidence="2">
    <location>
        <begin position="208"/>
        <end position="228"/>
    </location>
</feature>
<feature type="domain" description="CX" evidence="4">
    <location>
        <begin position="135"/>
        <end position="193"/>
    </location>
</feature>
<evidence type="ECO:0000313" key="5">
    <source>
        <dbReference type="EMBL" id="GMR41704.1"/>
    </source>
</evidence>
<evidence type="ECO:0000256" key="3">
    <source>
        <dbReference type="SAM" id="SignalP"/>
    </source>
</evidence>
<feature type="signal peptide" evidence="3">
    <location>
        <begin position="1"/>
        <end position="20"/>
    </location>
</feature>
<accession>A0AAN5CFU0</accession>
<comment type="caution">
    <text evidence="5">The sequence shown here is derived from an EMBL/GenBank/DDBJ whole genome shotgun (WGS) entry which is preliminary data.</text>
</comment>
<keyword evidence="2" id="KW-1133">Transmembrane helix</keyword>
<feature type="compositionally biased region" description="Gly residues" evidence="1">
    <location>
        <begin position="57"/>
        <end position="74"/>
    </location>
</feature>
<keyword evidence="6" id="KW-1185">Reference proteome</keyword>
<gene>
    <name evidence="5" type="ORF">PMAYCL1PPCAC_11899</name>
</gene>
<keyword evidence="2" id="KW-0812">Transmembrane</keyword>
<name>A0AAN5CFU0_9BILA</name>
<keyword evidence="3" id="KW-0732">Signal</keyword>
<reference evidence="6" key="1">
    <citation type="submission" date="2022-10" db="EMBL/GenBank/DDBJ databases">
        <title>Genome assembly of Pristionchus species.</title>
        <authorList>
            <person name="Yoshida K."/>
            <person name="Sommer R.J."/>
        </authorList>
    </citation>
    <scope>NUCLEOTIDE SEQUENCE [LARGE SCALE GENOMIC DNA]</scope>
    <source>
        <strain evidence="6">RS5460</strain>
    </source>
</reference>
<organism evidence="5 6">
    <name type="scientific">Pristionchus mayeri</name>
    <dbReference type="NCBI Taxonomy" id="1317129"/>
    <lineage>
        <taxon>Eukaryota</taxon>
        <taxon>Metazoa</taxon>
        <taxon>Ecdysozoa</taxon>
        <taxon>Nematoda</taxon>
        <taxon>Chromadorea</taxon>
        <taxon>Rhabditida</taxon>
        <taxon>Rhabditina</taxon>
        <taxon>Diplogasteromorpha</taxon>
        <taxon>Diplogasteroidea</taxon>
        <taxon>Neodiplogasteridae</taxon>
        <taxon>Pristionchus</taxon>
    </lineage>
</organism>
<evidence type="ECO:0000259" key="4">
    <source>
        <dbReference type="Pfam" id="PF01705"/>
    </source>
</evidence>
<dbReference type="EMBL" id="BTRK01000003">
    <property type="protein sequence ID" value="GMR41704.1"/>
    <property type="molecule type" value="Genomic_DNA"/>
</dbReference>